<dbReference type="NCBIfam" id="NF004044">
    <property type="entry name" value="PRK05561.1"/>
    <property type="match status" value="1"/>
</dbReference>
<dbReference type="RefSeq" id="WP_347437008.1">
    <property type="nucleotide sequence ID" value="NZ_CP089291.1"/>
</dbReference>
<dbReference type="Pfam" id="PF03989">
    <property type="entry name" value="DNA_gyraseA_C"/>
    <property type="match status" value="2"/>
</dbReference>
<dbReference type="CDD" id="cd00187">
    <property type="entry name" value="TOP4c"/>
    <property type="match status" value="1"/>
</dbReference>
<gene>
    <name evidence="9" type="ORF">LSG31_21040</name>
</gene>
<dbReference type="InterPro" id="IPR050220">
    <property type="entry name" value="Type_II_DNA_Topoisomerases"/>
</dbReference>
<dbReference type="InterPro" id="IPR013758">
    <property type="entry name" value="Topo_IIA_A/C_ab"/>
</dbReference>
<evidence type="ECO:0000256" key="7">
    <source>
        <dbReference type="PROSITE-ProRule" id="PRU01384"/>
    </source>
</evidence>
<dbReference type="SMART" id="SM00434">
    <property type="entry name" value="TOP4c"/>
    <property type="match status" value="1"/>
</dbReference>
<reference evidence="9" key="1">
    <citation type="submission" date="2021-12" db="EMBL/GenBank/DDBJ databases">
        <title>Alicyclobacillaceae gen. nov., sp. nov., isolated from chalcocite enrichment system.</title>
        <authorList>
            <person name="Jiang Z."/>
        </authorList>
    </citation>
    <scope>NUCLEOTIDE SEQUENCE</scope>
    <source>
        <strain evidence="9">MYW30-H2</strain>
    </source>
</reference>
<sequence length="750" mass="84508">MVVERIIPVEYQDEMKQSYVDYAMSVIVDRALPDVRDGLKPVHRRVLYAMHEMGLHPSSPYRKSAKFVGETMSKYHPHGDAAIYDAAVRLSQDFSMMAPLIDGHGNFGSIDGDSAAAMRYTEAKLSLIALELLQDIKYNVVDTQPNFDNYDEEPVVLPAKFPNLLVNGADGIAVGMATYIPPHNLTEVIQAVIEYIKDPSVSLAKLMKHVKGPDFPTGGIITNKSELSSIYEKGRGTVRIRAKIEEEDTGYGKTNLVITEVPFTWSGNKSRHIEKIYEMARDRKLDELSDIRDESSKDGIRIVLEVKRGVNIENFLNKLYKKTPLEDTLSVNMLCLVDGAPMTPTLKEMIHYFVEFQREITLKKYNHLLAKAKDRQEVLLGLLRAIDVIDTIIEVLRGSRDVKMVRACLMHGAIEGIRFKSKRAEKEAAKLAFTERQVDAILGMRLQNLIQLEVHQVSEELDETLKHIQSYEDIVTKEDVLLGTIKEYLTAIKKQFGSKRKTEIVDIETADYVEEIKEEEWIVLVDRFGYVKTTDVANYKRSGEDTQKEFSFACSALNIGKVGFLTSKGNFCQTKTMSLPKGKMKDKGVPLDTIFKISKDESVVWMGSVEELLSNQWLFVTKRGMVKVVAGVEFDSNRSFIAATKLDDGDEVVSVKLVQSSYGEQVVLLTNHSNALKFATESLSIQKKQSKGVKGIELQESEFVAEVWMLQKGETLTISWKNDDIDLHSIKVKKPGQKGGKLKGKESERI</sequence>
<evidence type="ECO:0000256" key="4">
    <source>
        <dbReference type="ARBA" id="ARBA00023029"/>
    </source>
</evidence>
<dbReference type="Gene3D" id="3.90.199.10">
    <property type="entry name" value="Topoisomerase II, domain 5"/>
    <property type="match status" value="1"/>
</dbReference>
<evidence type="ECO:0000313" key="9">
    <source>
        <dbReference type="EMBL" id="UOF90313.1"/>
    </source>
</evidence>
<dbReference type="SUPFAM" id="SSF101904">
    <property type="entry name" value="GyrA/ParC C-terminal domain-like"/>
    <property type="match status" value="1"/>
</dbReference>
<dbReference type="GO" id="GO:0003918">
    <property type="term" value="F:DNA topoisomerase type II (double strand cut, ATP-hydrolyzing) activity"/>
    <property type="evidence" value="ECO:0007669"/>
    <property type="project" value="UniProtKB-EC"/>
</dbReference>
<evidence type="ECO:0000256" key="3">
    <source>
        <dbReference type="ARBA" id="ARBA00012895"/>
    </source>
</evidence>
<organism evidence="9 10">
    <name type="scientific">Fodinisporobacter ferrooxydans</name>
    <dbReference type="NCBI Taxonomy" id="2901836"/>
    <lineage>
        <taxon>Bacteria</taxon>
        <taxon>Bacillati</taxon>
        <taxon>Bacillota</taxon>
        <taxon>Bacilli</taxon>
        <taxon>Bacillales</taxon>
        <taxon>Alicyclobacillaceae</taxon>
        <taxon>Fodinisporobacter</taxon>
    </lineage>
</organism>
<dbReference type="Pfam" id="PF00521">
    <property type="entry name" value="DNA_topoisoIV"/>
    <property type="match status" value="1"/>
</dbReference>
<evidence type="ECO:0000313" key="10">
    <source>
        <dbReference type="Proteomes" id="UP000830167"/>
    </source>
</evidence>
<dbReference type="SUPFAM" id="SSF56719">
    <property type="entry name" value="Type II DNA topoisomerase"/>
    <property type="match status" value="1"/>
</dbReference>
<dbReference type="Proteomes" id="UP000830167">
    <property type="component" value="Chromosome"/>
</dbReference>
<feature type="active site" description="O-(5'-phospho-DNA)-tyrosine intermediate" evidence="7">
    <location>
        <position position="120"/>
    </location>
</feature>
<feature type="domain" description="Topo IIA-type catalytic" evidence="8">
    <location>
        <begin position="32"/>
        <end position="521"/>
    </location>
</feature>
<dbReference type="PANTHER" id="PTHR43493:SF5">
    <property type="entry name" value="DNA GYRASE SUBUNIT A, CHLOROPLASTIC_MITOCHONDRIAL"/>
    <property type="match status" value="1"/>
</dbReference>
<dbReference type="InterPro" id="IPR013760">
    <property type="entry name" value="Topo_IIA-like_dom_sf"/>
</dbReference>
<comment type="similarity">
    <text evidence="2">Belongs to the type II topoisomerase GyrA/ParC subunit family.</text>
</comment>
<dbReference type="PROSITE" id="PS52040">
    <property type="entry name" value="TOPO_IIA"/>
    <property type="match status" value="1"/>
</dbReference>
<accession>A0ABY4CII2</accession>
<proteinExistence type="inferred from homology"/>
<keyword evidence="10" id="KW-1185">Reference proteome</keyword>
<evidence type="ECO:0000256" key="6">
    <source>
        <dbReference type="ARBA" id="ARBA00023235"/>
    </source>
</evidence>
<comment type="catalytic activity">
    <reaction evidence="1 7">
        <text>ATP-dependent breakage, passage and rejoining of double-stranded DNA.</text>
        <dbReference type="EC" id="5.6.2.2"/>
    </reaction>
</comment>
<dbReference type="InterPro" id="IPR013757">
    <property type="entry name" value="Topo_IIA_A_a_sf"/>
</dbReference>
<keyword evidence="5 7" id="KW-0238">DNA-binding</keyword>
<dbReference type="EC" id="5.6.2.2" evidence="3"/>
<dbReference type="InterPro" id="IPR002205">
    <property type="entry name" value="Topo_IIA_dom_A"/>
</dbReference>
<dbReference type="EMBL" id="CP089291">
    <property type="protein sequence ID" value="UOF90313.1"/>
    <property type="molecule type" value="Genomic_DNA"/>
</dbReference>
<evidence type="ECO:0000256" key="2">
    <source>
        <dbReference type="ARBA" id="ARBA00008263"/>
    </source>
</evidence>
<dbReference type="PANTHER" id="PTHR43493">
    <property type="entry name" value="DNA GYRASE/TOPOISOMERASE SUBUNIT A"/>
    <property type="match status" value="1"/>
</dbReference>
<dbReference type="InterPro" id="IPR006691">
    <property type="entry name" value="GyrA/parC_rep"/>
</dbReference>
<dbReference type="InterPro" id="IPR035516">
    <property type="entry name" value="Gyrase/topoIV_suA_C"/>
</dbReference>
<name>A0ABY4CII2_9BACL</name>
<evidence type="ECO:0000256" key="1">
    <source>
        <dbReference type="ARBA" id="ARBA00000185"/>
    </source>
</evidence>
<dbReference type="Gene3D" id="2.120.10.90">
    <property type="entry name" value="DNA gyrase/topoisomerase IV, subunit A, C-terminal"/>
    <property type="match status" value="1"/>
</dbReference>
<evidence type="ECO:0000259" key="8">
    <source>
        <dbReference type="PROSITE" id="PS52040"/>
    </source>
</evidence>
<protein>
    <recommendedName>
        <fullName evidence="3">DNA topoisomerase (ATP-hydrolyzing)</fullName>
        <ecNumber evidence="3">5.6.2.2</ecNumber>
    </recommendedName>
</protein>
<keyword evidence="6 7" id="KW-0413">Isomerase</keyword>
<dbReference type="Gene3D" id="3.30.1360.40">
    <property type="match status" value="1"/>
</dbReference>
<dbReference type="Gene3D" id="1.10.268.10">
    <property type="entry name" value="Topoisomerase, domain 3"/>
    <property type="match status" value="1"/>
</dbReference>
<keyword evidence="4 7" id="KW-0799">Topoisomerase</keyword>
<evidence type="ECO:0000256" key="5">
    <source>
        <dbReference type="ARBA" id="ARBA00023125"/>
    </source>
</evidence>